<organism evidence="6 7">
    <name type="scientific">Pseudonocardia alni</name>
    <name type="common">Amycolata alni</name>
    <dbReference type="NCBI Taxonomy" id="33907"/>
    <lineage>
        <taxon>Bacteria</taxon>
        <taxon>Bacillati</taxon>
        <taxon>Actinomycetota</taxon>
        <taxon>Actinomycetes</taxon>
        <taxon>Pseudonocardiales</taxon>
        <taxon>Pseudonocardiaceae</taxon>
        <taxon>Pseudonocardia</taxon>
    </lineage>
</organism>
<gene>
    <name evidence="6" type="ORF">HDA37_005763</name>
</gene>
<dbReference type="Gene3D" id="3.30.1490.20">
    <property type="entry name" value="ATP-grasp fold, A domain"/>
    <property type="match status" value="1"/>
</dbReference>
<evidence type="ECO:0000256" key="4">
    <source>
        <dbReference type="PROSITE-ProRule" id="PRU00409"/>
    </source>
</evidence>
<keyword evidence="2 4" id="KW-0547">Nucleotide-binding</keyword>
<dbReference type="InterPro" id="IPR003806">
    <property type="entry name" value="ATP-grasp_PylC-type"/>
</dbReference>
<dbReference type="RefSeq" id="WP_179763197.1">
    <property type="nucleotide sequence ID" value="NZ_BAAAJZ010000025.1"/>
</dbReference>
<dbReference type="PANTHER" id="PTHR43585:SF2">
    <property type="entry name" value="ATP-GRASP ENZYME FSQD"/>
    <property type="match status" value="1"/>
</dbReference>
<dbReference type="InterPro" id="IPR052032">
    <property type="entry name" value="ATP-dep_AA_Ligase"/>
</dbReference>
<dbReference type="AlphaFoldDB" id="A0A852W935"/>
<protein>
    <submittedName>
        <fullName evidence="6">Biotin carboxylase</fullName>
    </submittedName>
</protein>
<proteinExistence type="predicted"/>
<dbReference type="SUPFAM" id="SSF56059">
    <property type="entry name" value="Glutathione synthetase ATP-binding domain-like"/>
    <property type="match status" value="1"/>
</dbReference>
<reference evidence="6 7" key="1">
    <citation type="submission" date="2020-07" db="EMBL/GenBank/DDBJ databases">
        <title>Sequencing the genomes of 1000 actinobacteria strains.</title>
        <authorList>
            <person name="Klenk H.-P."/>
        </authorList>
    </citation>
    <scope>NUCLEOTIDE SEQUENCE [LARGE SCALE GENOMIC DNA]</scope>
    <source>
        <strain evidence="6 7">DSM 44749</strain>
    </source>
</reference>
<dbReference type="GeneID" id="98055306"/>
<dbReference type="Proteomes" id="UP000549695">
    <property type="component" value="Unassembled WGS sequence"/>
</dbReference>
<evidence type="ECO:0000313" key="7">
    <source>
        <dbReference type="Proteomes" id="UP000549695"/>
    </source>
</evidence>
<dbReference type="InterPro" id="IPR040570">
    <property type="entry name" value="LAL_C2"/>
</dbReference>
<keyword evidence="7" id="KW-1185">Reference proteome</keyword>
<evidence type="ECO:0000259" key="5">
    <source>
        <dbReference type="PROSITE" id="PS50975"/>
    </source>
</evidence>
<evidence type="ECO:0000256" key="3">
    <source>
        <dbReference type="ARBA" id="ARBA00022840"/>
    </source>
</evidence>
<dbReference type="Pfam" id="PF18603">
    <property type="entry name" value="LAL_C2"/>
    <property type="match status" value="1"/>
</dbReference>
<keyword evidence="1" id="KW-0436">Ligase</keyword>
<keyword evidence="3 4" id="KW-0067">ATP-binding</keyword>
<feature type="domain" description="ATP-grasp" evidence="5">
    <location>
        <begin position="120"/>
        <end position="308"/>
    </location>
</feature>
<sequence>MRRTPVLVLDNLGYAQYHDQEGKPFLPARDHDIRLVTDIALITDATGTELELVLGVQTADEDAAVEASDFACGFGGTPVGAIVAISESLLIPAGRLREKHGLPGQTEAEAVAFRDKVMMKRRLAERGVRVPEFAPLAPAAARSLARAHGTVVVKPRLGMGSVGVEILRTPEEVERCLDSNRFWLEELEVEEFVSGEQFHIDSVVDRGRVLAATVGRSMDPTTAYTDLLPYRDVALGPGTLCTELLEFNEAVLACFPEYTGVTHHEVFRTESEMVFCEIGARAGGGGVVAGFADRCGIDLNEVVVRTQLGRHIPAGVAVADHLTGYVLIYSDAGRLAAPVTVPDRPWVVNATVRAEAGTPVRRARHWGDYVAMVVVRGDTEAEVESRLAEVVDAVDISLVVESGPDGEEA</sequence>
<dbReference type="PROSITE" id="PS50975">
    <property type="entry name" value="ATP_GRASP"/>
    <property type="match status" value="1"/>
</dbReference>
<dbReference type="Gene3D" id="3.30.470.20">
    <property type="entry name" value="ATP-grasp fold, B domain"/>
    <property type="match status" value="1"/>
</dbReference>
<comment type="caution">
    <text evidence="6">The sequence shown here is derived from an EMBL/GenBank/DDBJ whole genome shotgun (WGS) entry which is preliminary data.</text>
</comment>
<evidence type="ECO:0000256" key="2">
    <source>
        <dbReference type="ARBA" id="ARBA00022741"/>
    </source>
</evidence>
<dbReference type="GO" id="GO:0016874">
    <property type="term" value="F:ligase activity"/>
    <property type="evidence" value="ECO:0007669"/>
    <property type="project" value="UniProtKB-KW"/>
</dbReference>
<dbReference type="GO" id="GO:0005524">
    <property type="term" value="F:ATP binding"/>
    <property type="evidence" value="ECO:0007669"/>
    <property type="project" value="UniProtKB-UniRule"/>
</dbReference>
<name>A0A852W935_PSEA5</name>
<accession>A0A852W935</accession>
<dbReference type="Pfam" id="PF02655">
    <property type="entry name" value="ATP-grasp_3"/>
    <property type="match status" value="1"/>
</dbReference>
<evidence type="ECO:0000256" key="1">
    <source>
        <dbReference type="ARBA" id="ARBA00022598"/>
    </source>
</evidence>
<dbReference type="InterPro" id="IPR011761">
    <property type="entry name" value="ATP-grasp"/>
</dbReference>
<dbReference type="GO" id="GO:0046872">
    <property type="term" value="F:metal ion binding"/>
    <property type="evidence" value="ECO:0007669"/>
    <property type="project" value="InterPro"/>
</dbReference>
<evidence type="ECO:0000313" key="6">
    <source>
        <dbReference type="EMBL" id="NYG05409.1"/>
    </source>
</evidence>
<dbReference type="EMBL" id="JACCCZ010000002">
    <property type="protein sequence ID" value="NYG05409.1"/>
    <property type="molecule type" value="Genomic_DNA"/>
</dbReference>
<dbReference type="Gene3D" id="3.40.50.20">
    <property type="match status" value="1"/>
</dbReference>
<dbReference type="PANTHER" id="PTHR43585">
    <property type="entry name" value="FUMIPYRROLE BIOSYNTHESIS PROTEIN C"/>
    <property type="match status" value="1"/>
</dbReference>
<dbReference type="InterPro" id="IPR013815">
    <property type="entry name" value="ATP_grasp_subdomain_1"/>
</dbReference>